<feature type="domain" description="FecR protein" evidence="2">
    <location>
        <begin position="50"/>
        <end position="150"/>
    </location>
</feature>
<keyword evidence="4" id="KW-1185">Reference proteome</keyword>
<dbReference type="PANTHER" id="PTHR38731:SF1">
    <property type="entry name" value="FECR PROTEIN DOMAIN-CONTAINING PROTEIN"/>
    <property type="match status" value="1"/>
</dbReference>
<dbReference type="Proteomes" id="UP000786183">
    <property type="component" value="Unassembled WGS sequence"/>
</dbReference>
<comment type="caution">
    <text evidence="3">The sequence shown here is derived from an EMBL/GenBank/DDBJ whole genome shotgun (WGS) entry which is preliminary data.</text>
</comment>
<evidence type="ECO:0000256" key="1">
    <source>
        <dbReference type="SAM" id="MobiDB-lite"/>
    </source>
</evidence>
<dbReference type="PANTHER" id="PTHR38731">
    <property type="entry name" value="LIPL45-RELATED LIPOPROTEIN-RELATED"/>
    <property type="match status" value="1"/>
</dbReference>
<dbReference type="Pfam" id="PF04773">
    <property type="entry name" value="FecR"/>
    <property type="match status" value="1"/>
</dbReference>
<sequence>MKKIVLLFVLTLTLFANIGKISAIKGDVFIQRDNKDIKAKANDEIQQNDLIITKNNAKAQIVFIDNTIITLGKNTNLNIKDYVINGANSKVNLEVNSGVFQVISGEISKIARDKFIFQAKTATIGIRGTVFMGNLNNLKNDKVACLKGAIDVKIGKDKFLIKAGKEINFTQHKMLNINKINNADYSISKTNYSTQKNDYKKAEYKKNNIKDNYYDYKQNNYKKYNNANFLEFDITKQCHGNPYCIENKSKYAGQKYYKNQYKSNNKGNYNKDKYKEYKTNNPYSKNINNKGKQ</sequence>
<feature type="compositionally biased region" description="Basic and acidic residues" evidence="1">
    <location>
        <begin position="269"/>
        <end position="278"/>
    </location>
</feature>
<dbReference type="EMBL" id="JACGBB010000002">
    <property type="protein sequence ID" value="MBZ7986707.1"/>
    <property type="molecule type" value="Genomic_DNA"/>
</dbReference>
<proteinExistence type="predicted"/>
<reference evidence="3 4" key="1">
    <citation type="submission" date="2020-07" db="EMBL/GenBank/DDBJ databases">
        <title>Transfer of Campylobacter canadensis to the novel genus Avispirillum gen. nov., that also includes two novel species recovered from migratory waterfowl: Avispirillum anseris sp. nov. and Avispirillum brantae sp. nov.</title>
        <authorList>
            <person name="Miller W.G."/>
            <person name="Chapman M.H."/>
            <person name="Yee E."/>
            <person name="Inglis G.D."/>
        </authorList>
    </citation>
    <scope>NUCLEOTIDE SEQUENCE [LARGE SCALE GENOMIC DNA]</scope>
    <source>
        <strain evidence="3 4">L283</strain>
    </source>
</reference>
<feature type="compositionally biased region" description="Polar residues" evidence="1">
    <location>
        <begin position="282"/>
        <end position="293"/>
    </location>
</feature>
<organism evidence="3 4">
    <name type="scientific">Campylobacter canadensis</name>
    <dbReference type="NCBI Taxonomy" id="449520"/>
    <lineage>
        <taxon>Bacteria</taxon>
        <taxon>Pseudomonadati</taxon>
        <taxon>Campylobacterota</taxon>
        <taxon>Epsilonproteobacteria</taxon>
        <taxon>Campylobacterales</taxon>
        <taxon>Campylobacteraceae</taxon>
        <taxon>Campylobacter</taxon>
    </lineage>
</organism>
<feature type="region of interest" description="Disordered" evidence="1">
    <location>
        <begin position="262"/>
        <end position="293"/>
    </location>
</feature>
<protein>
    <submittedName>
        <fullName evidence="3">FecR domain-containing protein</fullName>
    </submittedName>
</protein>
<dbReference type="InterPro" id="IPR006860">
    <property type="entry name" value="FecR"/>
</dbReference>
<evidence type="ECO:0000313" key="4">
    <source>
        <dbReference type="Proteomes" id="UP000786183"/>
    </source>
</evidence>
<evidence type="ECO:0000313" key="3">
    <source>
        <dbReference type="EMBL" id="MBZ7986707.1"/>
    </source>
</evidence>
<evidence type="ECO:0000259" key="2">
    <source>
        <dbReference type="Pfam" id="PF04773"/>
    </source>
</evidence>
<gene>
    <name evidence="3" type="ORF">AVCANL283_01075</name>
</gene>
<name>A0ABS7WQX3_9BACT</name>
<dbReference type="RefSeq" id="WP_172230024.1">
    <property type="nucleotide sequence ID" value="NZ_CP035946.1"/>
</dbReference>
<accession>A0ABS7WQX3</accession>
<dbReference type="Gene3D" id="2.60.120.1440">
    <property type="match status" value="1"/>
</dbReference>